<dbReference type="RefSeq" id="WP_232419106.1">
    <property type="nucleotide sequence ID" value="NZ_CP101990.1"/>
</dbReference>
<feature type="transmembrane region" description="Helical" evidence="1">
    <location>
        <begin position="178"/>
        <end position="197"/>
    </location>
</feature>
<keyword evidence="1" id="KW-0472">Membrane</keyword>
<evidence type="ECO:0000313" key="2">
    <source>
        <dbReference type="EMBL" id="UUI68279.1"/>
    </source>
</evidence>
<sequence length="215" mass="24164">MIEWTLRDHGREFAVRDDDGTVRVSLDGTDVAESTIGRRGDHEFELDRLAGRHQKIRVERGLRGQLRTVALVESGDGELPTTIGFVPPEGSRQRRLYDLQEAHPYVFAARHIVSSGAGLLGLGALLSALLARFRPSIDWSWVPNPEIDLPDWNLFGWVPDLFGWVPPLFAWWPDWDLGWLKIVLGVVVAIGLTAAEIDRRKKLSRRRDAPPPAGH</sequence>
<keyword evidence="3" id="KW-1185">Reference proteome</keyword>
<keyword evidence="1" id="KW-0812">Transmembrane</keyword>
<accession>A0ABY5KDB2</accession>
<organism evidence="2 3">
    <name type="scientific">Aeromicrobium duanguangcaii</name>
    <dbReference type="NCBI Taxonomy" id="2968086"/>
    <lineage>
        <taxon>Bacteria</taxon>
        <taxon>Bacillati</taxon>
        <taxon>Actinomycetota</taxon>
        <taxon>Actinomycetes</taxon>
        <taxon>Propionibacteriales</taxon>
        <taxon>Nocardioidaceae</taxon>
        <taxon>Aeromicrobium</taxon>
    </lineage>
</organism>
<reference evidence="2 3" key="1">
    <citation type="submission" date="2022-07" db="EMBL/GenBank/DDBJ databases">
        <title>Novel species in genus Aeromicrobium.</title>
        <authorList>
            <person name="Ye L."/>
        </authorList>
    </citation>
    <scope>NUCLEOTIDE SEQUENCE [LARGE SCALE GENOMIC DNA]</scope>
    <source>
        <strain evidence="3">zg-Y50</strain>
    </source>
</reference>
<feature type="transmembrane region" description="Helical" evidence="1">
    <location>
        <begin position="112"/>
        <end position="131"/>
    </location>
</feature>
<gene>
    <name evidence="2" type="ORF">NP095_13860</name>
</gene>
<dbReference type="Proteomes" id="UP001315860">
    <property type="component" value="Chromosome"/>
</dbReference>
<proteinExistence type="predicted"/>
<dbReference type="EMBL" id="CP101990">
    <property type="protein sequence ID" value="UUI68279.1"/>
    <property type="molecule type" value="Genomic_DNA"/>
</dbReference>
<protein>
    <submittedName>
        <fullName evidence="2">Uncharacterized protein</fullName>
    </submittedName>
</protein>
<name>A0ABY5KDB2_9ACTN</name>
<evidence type="ECO:0000313" key="3">
    <source>
        <dbReference type="Proteomes" id="UP001315860"/>
    </source>
</evidence>
<evidence type="ECO:0000256" key="1">
    <source>
        <dbReference type="SAM" id="Phobius"/>
    </source>
</evidence>
<keyword evidence="1" id="KW-1133">Transmembrane helix</keyword>